<dbReference type="Proteomes" id="UP000054350">
    <property type="component" value="Unassembled WGS sequence"/>
</dbReference>
<dbReference type="eggNOG" id="KOG0667">
    <property type="taxonomic scope" value="Eukaryota"/>
</dbReference>
<dbReference type="GO" id="GO:0004713">
    <property type="term" value="F:protein tyrosine kinase activity"/>
    <property type="evidence" value="ECO:0007669"/>
    <property type="project" value="TreeGrafter"/>
</dbReference>
<dbReference type="InterPro" id="IPR000719">
    <property type="entry name" value="Prot_kinase_dom"/>
</dbReference>
<evidence type="ECO:0000256" key="11">
    <source>
        <dbReference type="SAM" id="MobiDB-lite"/>
    </source>
</evidence>
<feature type="domain" description="Protein kinase" evidence="12">
    <location>
        <begin position="901"/>
        <end position="1230"/>
    </location>
</feature>
<keyword evidence="14" id="KW-1185">Reference proteome</keyword>
<comment type="similarity">
    <text evidence="2">Belongs to the protein kinase superfamily. CMGC Ser/Thr protein kinase family. MNB/DYRK subfamily.</text>
</comment>
<dbReference type="STRING" id="578462.A0A0L0SHG9"/>
<keyword evidence="5" id="KW-0597">Phosphoprotein</keyword>
<evidence type="ECO:0000259" key="12">
    <source>
        <dbReference type="PROSITE" id="PS50011"/>
    </source>
</evidence>
<evidence type="ECO:0000256" key="7">
    <source>
        <dbReference type="ARBA" id="ARBA00022741"/>
    </source>
</evidence>
<dbReference type="OrthoDB" id="9332038at2759"/>
<keyword evidence="6" id="KW-0808">Transferase</keyword>
<keyword evidence="8 13" id="KW-0418">Kinase</keyword>
<dbReference type="Gene3D" id="3.30.200.20">
    <property type="entry name" value="Phosphorylase Kinase, domain 1"/>
    <property type="match status" value="1"/>
</dbReference>
<dbReference type="FunFam" id="3.30.200.20:FF:000087">
    <property type="entry name" value="Dual specificity tyrosine-phosphorylation-regulated kinase 1A"/>
    <property type="match status" value="1"/>
</dbReference>
<reference evidence="14" key="2">
    <citation type="submission" date="2009-11" db="EMBL/GenBank/DDBJ databases">
        <title>The Genome Sequence of Allomyces macrogynus strain ATCC 38327.</title>
        <authorList>
            <consortium name="The Broad Institute Genome Sequencing Platform"/>
            <person name="Russ C."/>
            <person name="Cuomo C."/>
            <person name="Shea T."/>
            <person name="Young S.K."/>
            <person name="Zeng Q."/>
            <person name="Koehrsen M."/>
            <person name="Haas B."/>
            <person name="Borodovsky M."/>
            <person name="Guigo R."/>
            <person name="Alvarado L."/>
            <person name="Berlin A."/>
            <person name="Borenstein D."/>
            <person name="Chen Z."/>
            <person name="Engels R."/>
            <person name="Freedman E."/>
            <person name="Gellesch M."/>
            <person name="Goldberg J."/>
            <person name="Griggs A."/>
            <person name="Gujja S."/>
            <person name="Heiman D."/>
            <person name="Hepburn T."/>
            <person name="Howarth C."/>
            <person name="Jen D."/>
            <person name="Larson L."/>
            <person name="Lewis B."/>
            <person name="Mehta T."/>
            <person name="Park D."/>
            <person name="Pearson M."/>
            <person name="Roberts A."/>
            <person name="Saif S."/>
            <person name="Shenoy N."/>
            <person name="Sisk P."/>
            <person name="Stolte C."/>
            <person name="Sykes S."/>
            <person name="Walk T."/>
            <person name="White J."/>
            <person name="Yandava C."/>
            <person name="Burger G."/>
            <person name="Gray M.W."/>
            <person name="Holland P.W.H."/>
            <person name="King N."/>
            <person name="Lang F.B.F."/>
            <person name="Roger A.J."/>
            <person name="Ruiz-Trillo I."/>
            <person name="Lander E."/>
            <person name="Nusbaum C."/>
        </authorList>
    </citation>
    <scope>NUCLEOTIDE SEQUENCE [LARGE SCALE GENOMIC DNA]</scope>
    <source>
        <strain evidence="14">ATCC 38327</strain>
    </source>
</reference>
<feature type="compositionally biased region" description="Low complexity" evidence="11">
    <location>
        <begin position="732"/>
        <end position="744"/>
    </location>
</feature>
<accession>A0A0L0SHG9</accession>
<feature type="region of interest" description="Disordered" evidence="11">
    <location>
        <begin position="638"/>
        <end position="748"/>
    </location>
</feature>
<dbReference type="SMART" id="SM00220">
    <property type="entry name" value="S_TKc"/>
    <property type="match status" value="1"/>
</dbReference>
<name>A0A0L0SHG9_ALLM3</name>
<feature type="compositionally biased region" description="Low complexity" evidence="11">
    <location>
        <begin position="383"/>
        <end position="392"/>
    </location>
</feature>
<feature type="region of interest" description="Disordered" evidence="11">
    <location>
        <begin position="763"/>
        <end position="790"/>
    </location>
</feature>
<feature type="compositionally biased region" description="Pro residues" evidence="11">
    <location>
        <begin position="418"/>
        <end position="431"/>
    </location>
</feature>
<feature type="region of interest" description="Disordered" evidence="11">
    <location>
        <begin position="1266"/>
        <end position="1315"/>
    </location>
</feature>
<dbReference type="GO" id="GO:0005634">
    <property type="term" value="C:nucleus"/>
    <property type="evidence" value="ECO:0007669"/>
    <property type="project" value="TreeGrafter"/>
</dbReference>
<keyword evidence="7 10" id="KW-0547">Nucleotide-binding</keyword>
<sequence length="1544" mass="159387">MLATQQAQASSLPGFAHGMPAQPPPRDDSPSVHSDAASSSHASSAASAANNASSSTVATSAAMARSKVQNILAQLQMHQDSSGAPSASMSSLPHPTHSSSTLPRASMIPTAPDRSTPTPSKAIPGASARGASPPRYTRPSLLYGTSPGRAAATVAAQHEQVVAAATSPSANVLATSPASRRLRTLARQPSMTGLSSCGYGLRSAAGTSSTSVSSVALPPAVAPAAADGCSSSAAQRAAADLDQLAADLGLTSLDAATTTSRHPRSTPSTSRPPTRTPHADPATAAAGVDPLIAPASSKQAHRLSMAFARLAHSTLATPPSAALLEAPEEVDAAIAKNTAANAAGGVGNQSILLLSNDEFAKRLEADWAVPPTPSALTTSFAAAAAGRASAGPPSSPTPTQHGRMAIPPPSRGASNDAMPPPRRAPPSPSPAVPAKAADRPPSTLRAAHLRLSLGVTHGGSTRSDAALASPIRGSFMDSDRSHPRTSLIPPPVDVHAANSGTARAKSPRREPMSAARLKSPVMPTPPSGAGTTRSTLQRASAAGSTSTSSGTASAANGSLPGSLLARRRSTRQAPSLSTGTTSRATGSGGDTGTISRRGMTPPDTSSASASSPSRSSRIPTLAGAAAAAVAATSAFGGAAKTTASGGSAARTSTTTTGTSRLTALASNSAQAPSTSSSSGSTRPTSSGPSARPTSQSASRTMRATTPRRTTDSAGTGRSTSASTAKTPPPAKRPTAAARSSAPASVALPFAGKRHTLRAVATAGSTASPWTLAQSGSSGSGGAAVATHRRRKSLTGVPTLAPANATGAVARPNARARTARTNDFRKSMVRRTRDSALSKLTLALVDTYRRVNPAFAYTPRHNPRRVLTKPAKPVRNDGYDNEDNDYILYVNDVLGDDPARSYVIVDLLGQGTFGQVVKCHHVQTQEVSAVKVIKNKPAYFNQSLMEVNVLEVLNKQFDADDTRHIIRLRDSFVYRRHLCLVFEPLSINLYELIKQNQFRGLSLKLVRTFTAQILDALACLADAKLIHADLKPENVLLKSATGTDLKVIDFGSACQEHQTVYTYIQSRFYRSPEVLLGLPYNTAIDMWSTGCIAAELFLGLPLFPGTSEYNQVSRIVDMLGMPPTYMLEVGKNAKTFFQKLSDAPNTKYRLKPRDQYARERNTTEQPSKRYFAGTTLRDVVMQYPVSRKLQGADLDHEMNMRECLVDFLLGMLCFNPMERWSAHQAKMHPFITGAPFKGPWSPTAAVAAAAAKTSATISRVGAARVGSVPATSSSPVASTASPAASAHTVATPAPESTADPVLAHAVGGSPTSLRMGRRRAKTISAGVPAPNMGTATAVAGAVDAAALTTQLMHLAVAAGDAPAHARMRRASGIDGAQLAAAAAAPTSAVTNQPVGRIHVVGAPQQQQVLQQPTDLPTWNPAYRMIPSHLGLYSTLSGGADDELDDVDEFIDDADDDARAASATARSRRPSHAAPQRASVKSSTGMAPAAEADALAMWAAAAAPAIEGGSEVSANGTGVDLEWMQELLQNAHVRQRATTGQPPSAE</sequence>
<dbReference type="VEuPathDB" id="FungiDB:AMAG_07097"/>
<feature type="compositionally biased region" description="Low complexity" evidence="11">
    <location>
        <begin position="257"/>
        <end position="273"/>
    </location>
</feature>
<protein>
    <submittedName>
        <fullName evidence="13">CMGC/DYRK/YAK protein kinase</fullName>
    </submittedName>
</protein>
<proteinExistence type="inferred from homology"/>
<dbReference type="PROSITE" id="PS00108">
    <property type="entry name" value="PROTEIN_KINASE_ST"/>
    <property type="match status" value="1"/>
</dbReference>
<feature type="region of interest" description="Disordered" evidence="11">
    <location>
        <begin position="473"/>
        <end position="618"/>
    </location>
</feature>
<dbReference type="FunFam" id="1.10.510.10:FF:000380">
    <property type="entry name" value="Serine/threonine-protein kinase ppk15"/>
    <property type="match status" value="1"/>
</dbReference>
<evidence type="ECO:0000313" key="14">
    <source>
        <dbReference type="Proteomes" id="UP000054350"/>
    </source>
</evidence>
<feature type="binding site" evidence="10">
    <location>
        <position position="930"/>
    </location>
    <ligand>
        <name>ATP</name>
        <dbReference type="ChEBI" id="CHEBI:30616"/>
    </ligand>
</feature>
<evidence type="ECO:0000256" key="6">
    <source>
        <dbReference type="ARBA" id="ARBA00022679"/>
    </source>
</evidence>
<organism evidence="13 14">
    <name type="scientific">Allomyces macrogynus (strain ATCC 38327)</name>
    <name type="common">Allomyces javanicus var. macrogynus</name>
    <dbReference type="NCBI Taxonomy" id="578462"/>
    <lineage>
        <taxon>Eukaryota</taxon>
        <taxon>Fungi</taxon>
        <taxon>Fungi incertae sedis</taxon>
        <taxon>Blastocladiomycota</taxon>
        <taxon>Blastocladiomycetes</taxon>
        <taxon>Blastocladiales</taxon>
        <taxon>Blastocladiaceae</taxon>
        <taxon>Allomyces</taxon>
    </lineage>
</organism>
<evidence type="ECO:0000256" key="10">
    <source>
        <dbReference type="PROSITE-ProRule" id="PRU10141"/>
    </source>
</evidence>
<dbReference type="GO" id="GO:0005524">
    <property type="term" value="F:ATP binding"/>
    <property type="evidence" value="ECO:0007669"/>
    <property type="project" value="UniProtKB-UniRule"/>
</dbReference>
<dbReference type="InterPro" id="IPR011009">
    <property type="entry name" value="Kinase-like_dom_sf"/>
</dbReference>
<feature type="compositionally biased region" description="Polar residues" evidence="11">
    <location>
        <begin position="763"/>
        <end position="773"/>
    </location>
</feature>
<dbReference type="GO" id="GO:0005737">
    <property type="term" value="C:cytoplasm"/>
    <property type="evidence" value="ECO:0007669"/>
    <property type="project" value="UniProtKB-SubCell"/>
</dbReference>
<dbReference type="OMA" id="SCHYSAH"/>
<evidence type="ECO:0000313" key="13">
    <source>
        <dbReference type="EMBL" id="KNE61820.1"/>
    </source>
</evidence>
<evidence type="ECO:0000256" key="8">
    <source>
        <dbReference type="ARBA" id="ARBA00022777"/>
    </source>
</evidence>
<feature type="region of interest" description="Disordered" evidence="11">
    <location>
        <begin position="1"/>
        <end position="144"/>
    </location>
</feature>
<dbReference type="PROSITE" id="PS00107">
    <property type="entry name" value="PROTEIN_KINASE_ATP"/>
    <property type="match status" value="1"/>
</dbReference>
<dbReference type="PROSITE" id="PS50011">
    <property type="entry name" value="PROTEIN_KINASE_DOM"/>
    <property type="match status" value="1"/>
</dbReference>
<keyword evidence="4" id="KW-0723">Serine/threonine-protein kinase</keyword>
<dbReference type="GO" id="GO:0004674">
    <property type="term" value="F:protein serine/threonine kinase activity"/>
    <property type="evidence" value="ECO:0007669"/>
    <property type="project" value="UniProtKB-KW"/>
</dbReference>
<feature type="compositionally biased region" description="Low complexity" evidence="11">
    <location>
        <begin position="575"/>
        <end position="585"/>
    </location>
</feature>
<evidence type="ECO:0000256" key="3">
    <source>
        <dbReference type="ARBA" id="ARBA00022490"/>
    </source>
</evidence>
<evidence type="ECO:0000256" key="1">
    <source>
        <dbReference type="ARBA" id="ARBA00004496"/>
    </source>
</evidence>
<feature type="compositionally biased region" description="Polar residues" evidence="11">
    <location>
        <begin position="529"/>
        <end position="538"/>
    </location>
</feature>
<dbReference type="InterPro" id="IPR050494">
    <property type="entry name" value="Ser_Thr_dual-spec_kinase"/>
</dbReference>
<dbReference type="PANTHER" id="PTHR24058">
    <property type="entry name" value="DUAL SPECIFICITY PROTEIN KINASE"/>
    <property type="match status" value="1"/>
</dbReference>
<feature type="compositionally biased region" description="Low complexity" evidence="11">
    <location>
        <begin position="539"/>
        <end position="558"/>
    </location>
</feature>
<dbReference type="InterPro" id="IPR008271">
    <property type="entry name" value="Ser/Thr_kinase_AS"/>
</dbReference>
<keyword evidence="3" id="KW-0963">Cytoplasm</keyword>
<feature type="compositionally biased region" description="Low complexity" evidence="11">
    <location>
        <begin position="1266"/>
        <end position="1293"/>
    </location>
</feature>
<gene>
    <name evidence="13" type="ORF">AMAG_07097</name>
</gene>
<feature type="compositionally biased region" description="Polar residues" evidence="11">
    <location>
        <begin position="67"/>
        <end position="80"/>
    </location>
</feature>
<dbReference type="Pfam" id="PF00069">
    <property type="entry name" value="Pkinase"/>
    <property type="match status" value="1"/>
</dbReference>
<keyword evidence="9 10" id="KW-0067">ATP-binding</keyword>
<evidence type="ECO:0000256" key="4">
    <source>
        <dbReference type="ARBA" id="ARBA00022527"/>
    </source>
</evidence>
<feature type="region of interest" description="Disordered" evidence="11">
    <location>
        <begin position="383"/>
        <end position="441"/>
    </location>
</feature>
<feature type="region of interest" description="Disordered" evidence="11">
    <location>
        <begin position="1456"/>
        <end position="1484"/>
    </location>
</feature>
<feature type="region of interest" description="Disordered" evidence="11">
    <location>
        <begin position="254"/>
        <end position="283"/>
    </location>
</feature>
<feature type="compositionally biased region" description="Low complexity" evidence="11">
    <location>
        <begin position="638"/>
        <end position="725"/>
    </location>
</feature>
<dbReference type="CDD" id="cd14212">
    <property type="entry name" value="PKc_YAK1"/>
    <property type="match status" value="1"/>
</dbReference>
<feature type="compositionally biased region" description="Low complexity" evidence="11">
    <location>
        <begin position="31"/>
        <end position="62"/>
    </location>
</feature>
<dbReference type="Gene3D" id="1.10.510.10">
    <property type="entry name" value="Transferase(Phosphotransferase) domain 1"/>
    <property type="match status" value="1"/>
</dbReference>
<evidence type="ECO:0000256" key="2">
    <source>
        <dbReference type="ARBA" id="ARBA00008867"/>
    </source>
</evidence>
<comment type="subcellular location">
    <subcellularLocation>
        <location evidence="1">Cytoplasm</location>
    </subcellularLocation>
</comment>
<dbReference type="InterPro" id="IPR017441">
    <property type="entry name" value="Protein_kinase_ATP_BS"/>
</dbReference>
<reference evidence="13 14" key="1">
    <citation type="submission" date="2009-11" db="EMBL/GenBank/DDBJ databases">
        <title>Annotation of Allomyces macrogynus ATCC 38327.</title>
        <authorList>
            <consortium name="The Broad Institute Genome Sequencing Platform"/>
            <person name="Russ C."/>
            <person name="Cuomo C."/>
            <person name="Burger G."/>
            <person name="Gray M.W."/>
            <person name="Holland P.W.H."/>
            <person name="King N."/>
            <person name="Lang F.B.F."/>
            <person name="Roger A.J."/>
            <person name="Ruiz-Trillo I."/>
            <person name="Young S.K."/>
            <person name="Zeng Q."/>
            <person name="Gargeya S."/>
            <person name="Fitzgerald M."/>
            <person name="Haas B."/>
            <person name="Abouelleil A."/>
            <person name="Alvarado L."/>
            <person name="Arachchi H.M."/>
            <person name="Berlin A."/>
            <person name="Chapman S.B."/>
            <person name="Gearin G."/>
            <person name="Goldberg J."/>
            <person name="Griggs A."/>
            <person name="Gujja S."/>
            <person name="Hansen M."/>
            <person name="Heiman D."/>
            <person name="Howarth C."/>
            <person name="Larimer J."/>
            <person name="Lui A."/>
            <person name="MacDonald P.J.P."/>
            <person name="McCowen C."/>
            <person name="Montmayeur A."/>
            <person name="Murphy C."/>
            <person name="Neiman D."/>
            <person name="Pearson M."/>
            <person name="Priest M."/>
            <person name="Roberts A."/>
            <person name="Saif S."/>
            <person name="Shea T."/>
            <person name="Sisk P."/>
            <person name="Stolte C."/>
            <person name="Sykes S."/>
            <person name="Wortman J."/>
            <person name="Nusbaum C."/>
            <person name="Birren B."/>
        </authorList>
    </citation>
    <scope>NUCLEOTIDE SEQUENCE [LARGE SCALE GENOMIC DNA]</scope>
    <source>
        <strain evidence="13 14">ATCC 38327</strain>
    </source>
</reference>
<feature type="compositionally biased region" description="Low complexity" evidence="11">
    <location>
        <begin position="81"/>
        <end position="103"/>
    </location>
</feature>
<evidence type="ECO:0000256" key="9">
    <source>
        <dbReference type="ARBA" id="ARBA00022840"/>
    </source>
</evidence>
<evidence type="ECO:0000256" key="5">
    <source>
        <dbReference type="ARBA" id="ARBA00022553"/>
    </source>
</evidence>
<feature type="compositionally biased region" description="Polar residues" evidence="11">
    <location>
        <begin position="1"/>
        <end position="11"/>
    </location>
</feature>
<dbReference type="SUPFAM" id="SSF56112">
    <property type="entry name" value="Protein kinase-like (PK-like)"/>
    <property type="match status" value="1"/>
</dbReference>
<dbReference type="PANTHER" id="PTHR24058:SF17">
    <property type="entry name" value="HOMEODOMAIN INTERACTING PROTEIN KINASE, ISOFORM D"/>
    <property type="match status" value="1"/>
</dbReference>
<feature type="compositionally biased region" description="Low complexity" evidence="11">
    <location>
        <begin position="605"/>
        <end position="618"/>
    </location>
</feature>
<dbReference type="EMBL" id="GG745339">
    <property type="protein sequence ID" value="KNE61820.1"/>
    <property type="molecule type" value="Genomic_DNA"/>
</dbReference>